<evidence type="ECO:0000256" key="1">
    <source>
        <dbReference type="ARBA" id="ARBA00004123"/>
    </source>
</evidence>
<dbReference type="InterPro" id="IPR036869">
    <property type="entry name" value="J_dom_sf"/>
</dbReference>
<keyword evidence="5" id="KW-0539">Nucleus</keyword>
<evidence type="ECO:0000313" key="9">
    <source>
        <dbReference type="Proteomes" id="UP000076863"/>
    </source>
</evidence>
<feature type="compositionally biased region" description="Basic and acidic residues" evidence="6">
    <location>
        <begin position="163"/>
        <end position="197"/>
    </location>
</feature>
<dbReference type="SUPFAM" id="SSF46565">
    <property type="entry name" value="Chaperone J-domain"/>
    <property type="match status" value="1"/>
</dbReference>
<proteinExistence type="predicted"/>
<gene>
    <name evidence="8" type="ORF">BBO_01587</name>
</gene>
<evidence type="ECO:0000256" key="2">
    <source>
        <dbReference type="ARBA" id="ARBA00004496"/>
    </source>
</evidence>
<dbReference type="PROSITE" id="PS50076">
    <property type="entry name" value="DNAJ_2"/>
    <property type="match status" value="1"/>
</dbReference>
<dbReference type="GO" id="GO:0005681">
    <property type="term" value="C:spliceosomal complex"/>
    <property type="evidence" value="ECO:0007669"/>
    <property type="project" value="TreeGrafter"/>
</dbReference>
<dbReference type="SMART" id="SM00271">
    <property type="entry name" value="DnaJ"/>
    <property type="match status" value="1"/>
</dbReference>
<protein>
    <submittedName>
        <fullName evidence="8">Heat shock protein DnaJ</fullName>
    </submittedName>
</protein>
<evidence type="ECO:0000256" key="6">
    <source>
        <dbReference type="SAM" id="MobiDB-lite"/>
    </source>
</evidence>
<name>A0A167J9A9_9HYPO</name>
<evidence type="ECO:0000313" key="8">
    <source>
        <dbReference type="EMBL" id="OAA49952.1"/>
    </source>
</evidence>
<evidence type="ECO:0000256" key="4">
    <source>
        <dbReference type="ARBA" id="ARBA00023186"/>
    </source>
</evidence>
<dbReference type="AlphaFoldDB" id="A0A167J9A9"/>
<dbReference type="PANTHER" id="PTHR44313">
    <property type="entry name" value="DNAJ HOMOLOG SUBFAMILY C MEMBER 17"/>
    <property type="match status" value="1"/>
</dbReference>
<dbReference type="EMBL" id="AZHA01000003">
    <property type="protein sequence ID" value="OAA49952.1"/>
    <property type="molecule type" value="Genomic_DNA"/>
</dbReference>
<evidence type="ECO:0000256" key="3">
    <source>
        <dbReference type="ARBA" id="ARBA00022490"/>
    </source>
</evidence>
<sequence length="280" mass="32636">MSDDNKDALRFAAEYAEKNVDLYHLLGVDALTFKDDIRRAWRKRSLAYHPDKAGDKFDPEKWELFERARDILSDDNARATYDAAMKAKLLRKQERAAMDKERQRFADDLEAAENAARQQQQAKQQKDTEMLQRERERLAELQRMRDEENSRQAAAAQEMDDMAEARRRLKERKEEKAKRKEAKERMKASSLYKKQEKGPANGAVDVPGDFAVEIDGQRKMYWELVCEKLRARQALTDMNQMGNGPDMQDDIMQGLQQTMSTAKQRIYDAEIAYQREIGTS</sequence>
<dbReference type="OrthoDB" id="376357at2759"/>
<evidence type="ECO:0000256" key="5">
    <source>
        <dbReference type="ARBA" id="ARBA00023242"/>
    </source>
</evidence>
<evidence type="ECO:0000259" key="7">
    <source>
        <dbReference type="PROSITE" id="PS50076"/>
    </source>
</evidence>
<feature type="region of interest" description="Disordered" evidence="6">
    <location>
        <begin position="142"/>
        <end position="200"/>
    </location>
</feature>
<dbReference type="Proteomes" id="UP000076863">
    <property type="component" value="Unassembled WGS sequence"/>
</dbReference>
<dbReference type="InterPro" id="IPR052094">
    <property type="entry name" value="Pre-mRNA-splicing_ERAD"/>
</dbReference>
<dbReference type="CDD" id="cd06257">
    <property type="entry name" value="DnaJ"/>
    <property type="match status" value="1"/>
</dbReference>
<dbReference type="GO" id="GO:0005737">
    <property type="term" value="C:cytoplasm"/>
    <property type="evidence" value="ECO:0007669"/>
    <property type="project" value="UniProtKB-SubCell"/>
</dbReference>
<keyword evidence="8" id="KW-0346">Stress response</keyword>
<organism evidence="8 9">
    <name type="scientific">Beauveria brongniartii RCEF 3172</name>
    <dbReference type="NCBI Taxonomy" id="1081107"/>
    <lineage>
        <taxon>Eukaryota</taxon>
        <taxon>Fungi</taxon>
        <taxon>Dikarya</taxon>
        <taxon>Ascomycota</taxon>
        <taxon>Pezizomycotina</taxon>
        <taxon>Sordariomycetes</taxon>
        <taxon>Hypocreomycetidae</taxon>
        <taxon>Hypocreales</taxon>
        <taxon>Cordycipitaceae</taxon>
        <taxon>Beauveria</taxon>
        <taxon>Beauveria brongniartii</taxon>
    </lineage>
</organism>
<dbReference type="Gene3D" id="1.10.287.110">
    <property type="entry name" value="DnaJ domain"/>
    <property type="match status" value="1"/>
</dbReference>
<dbReference type="Pfam" id="PF00226">
    <property type="entry name" value="DnaJ"/>
    <property type="match status" value="1"/>
</dbReference>
<keyword evidence="9" id="KW-1185">Reference proteome</keyword>
<keyword evidence="4" id="KW-0143">Chaperone</keyword>
<dbReference type="GO" id="GO:0000390">
    <property type="term" value="P:spliceosomal complex disassembly"/>
    <property type="evidence" value="ECO:0007669"/>
    <property type="project" value="TreeGrafter"/>
</dbReference>
<keyword evidence="3" id="KW-0963">Cytoplasm</keyword>
<dbReference type="PANTHER" id="PTHR44313:SF1">
    <property type="entry name" value="DNAJ HOMOLOG SUBFAMILY C MEMBER 17"/>
    <property type="match status" value="1"/>
</dbReference>
<comment type="subcellular location">
    <subcellularLocation>
        <location evidence="2">Cytoplasm</location>
    </subcellularLocation>
    <subcellularLocation>
        <location evidence="1">Nucleus</location>
    </subcellularLocation>
</comment>
<reference evidence="8 9" key="1">
    <citation type="journal article" date="2016" name="Genome Biol. Evol.">
        <title>Divergent and convergent evolution of fungal pathogenicity.</title>
        <authorList>
            <person name="Shang Y."/>
            <person name="Xiao G."/>
            <person name="Zheng P."/>
            <person name="Cen K."/>
            <person name="Zhan S."/>
            <person name="Wang C."/>
        </authorList>
    </citation>
    <scope>NUCLEOTIDE SEQUENCE [LARGE SCALE GENOMIC DNA]</scope>
    <source>
        <strain evidence="8 9">RCEF 3172</strain>
    </source>
</reference>
<feature type="domain" description="J" evidence="7">
    <location>
        <begin position="21"/>
        <end position="85"/>
    </location>
</feature>
<dbReference type="PRINTS" id="PR00625">
    <property type="entry name" value="JDOMAIN"/>
</dbReference>
<comment type="caution">
    <text evidence="8">The sequence shown here is derived from an EMBL/GenBank/DDBJ whole genome shotgun (WGS) entry which is preliminary data.</text>
</comment>
<dbReference type="InterPro" id="IPR001623">
    <property type="entry name" value="DnaJ_domain"/>
</dbReference>
<accession>A0A167J9A9</accession>